<sequence length="341" mass="38447">MKVLLITGTYPPGSCGIGDYTEKLATALKQLQMEVEVLANLDWSITCYFKIKKRIVAINPDIIHIQYPSVGYGASLVPQLLSLQFKTFVTIHEVLQAHILRKISLLPFSIRSQVIFTNEFEKIKFQRIFPWSRLFNTTTVIPIGSNISRTDNGSAMDKNTTTIVSFGQIRPNKGLEDVLKLASLIEENKLPYTVLIVGQVLPKFQSYFQSLQNSSANILDWKINLPEEEVGRVLSNHLLSYMPFPDGVSERRGSLLAALANDMLVFTTCGQHTTAEISTLVVFASSPNDLVYQLKETGHDELLQMSQSRLPLLKKYIKKLGWGNIAKLHREWYMSGKKPVN</sequence>
<dbReference type="SUPFAM" id="SSF53756">
    <property type="entry name" value="UDP-Glycosyltransferase/glycogen phosphorylase"/>
    <property type="match status" value="1"/>
</dbReference>
<evidence type="ECO:0000313" key="1">
    <source>
        <dbReference type="EMBL" id="SDD96043.1"/>
    </source>
</evidence>
<protein>
    <submittedName>
        <fullName evidence="1">Glycosyltransferase involved in cell wall bisynthesis</fullName>
    </submittedName>
</protein>
<reference evidence="1 2" key="1">
    <citation type="submission" date="2016-10" db="EMBL/GenBank/DDBJ databases">
        <authorList>
            <person name="de Groot N.N."/>
        </authorList>
    </citation>
    <scope>NUCLEOTIDE SEQUENCE [LARGE SCALE GENOMIC DNA]</scope>
    <source>
        <strain evidence="1 2">47C3B</strain>
    </source>
</reference>
<dbReference type="RefSeq" id="WP_091147935.1">
    <property type="nucleotide sequence ID" value="NZ_FNAI01000003.1"/>
</dbReference>
<dbReference type="Gene3D" id="3.40.50.2000">
    <property type="entry name" value="Glycogen Phosphorylase B"/>
    <property type="match status" value="2"/>
</dbReference>
<dbReference type="EMBL" id="FNAI01000003">
    <property type="protein sequence ID" value="SDD96043.1"/>
    <property type="molecule type" value="Genomic_DNA"/>
</dbReference>
<dbReference type="Proteomes" id="UP000199072">
    <property type="component" value="Unassembled WGS sequence"/>
</dbReference>
<proteinExistence type="predicted"/>
<dbReference type="STRING" id="1391627.SAMN05216464_103166"/>
<evidence type="ECO:0000313" key="2">
    <source>
        <dbReference type="Proteomes" id="UP000199072"/>
    </source>
</evidence>
<name>A0A1G6Z156_9SPHI</name>
<gene>
    <name evidence="1" type="ORF">SAMN05216464_103166</name>
</gene>
<dbReference type="AlphaFoldDB" id="A0A1G6Z156"/>
<accession>A0A1G6Z156</accession>
<keyword evidence="2" id="KW-1185">Reference proteome</keyword>
<organism evidence="1 2">
    <name type="scientific">Mucilaginibacter pineti</name>
    <dbReference type="NCBI Taxonomy" id="1391627"/>
    <lineage>
        <taxon>Bacteria</taxon>
        <taxon>Pseudomonadati</taxon>
        <taxon>Bacteroidota</taxon>
        <taxon>Sphingobacteriia</taxon>
        <taxon>Sphingobacteriales</taxon>
        <taxon>Sphingobacteriaceae</taxon>
        <taxon>Mucilaginibacter</taxon>
    </lineage>
</organism>
<keyword evidence="1" id="KW-0808">Transferase</keyword>
<dbReference type="GO" id="GO:0016740">
    <property type="term" value="F:transferase activity"/>
    <property type="evidence" value="ECO:0007669"/>
    <property type="project" value="UniProtKB-KW"/>
</dbReference>
<dbReference type="OrthoDB" id="9765330at2"/>